<sequence>MRPGPVALVTAAAALLLLPAGAYIQAVLDRNATMEFSDLPALFGAPLPREGLLGFVVEARPSNACRPIAAPPPGANGSVFIALVRRYDCDFDVKVLHAQQAGFGAAVVHNVDSEKLLNMVWNDERLREQIAIPAVFVGQRAAAFLRDTFSYARGAHVVLVPEYVFPLGYYLVPFTGIVGVIVAVMCTVLVVRCLQHRKRLRRNRLSQEQLSKIPVHRYRKGDEYEVCAICLDEYEEGDRLRVLPCAHAFHSRCVDPWLTRTRRTCPVCKQRVLPGAEEEEEEAAAAPEGDAGTPGAASERTPLLPPAPV</sequence>
<dbReference type="InterPro" id="IPR046450">
    <property type="entry name" value="PA_dom_sf"/>
</dbReference>
<evidence type="ECO:0000259" key="18">
    <source>
        <dbReference type="PROSITE" id="PS50089"/>
    </source>
</evidence>
<evidence type="ECO:0000256" key="17">
    <source>
        <dbReference type="SAM" id="SignalP"/>
    </source>
</evidence>
<keyword evidence="12" id="KW-0325">Glycoprotein</keyword>
<evidence type="ECO:0000256" key="10">
    <source>
        <dbReference type="ARBA" id="ARBA00022989"/>
    </source>
</evidence>
<evidence type="ECO:0000256" key="4">
    <source>
        <dbReference type="ARBA" id="ARBA00022679"/>
    </source>
</evidence>
<evidence type="ECO:0000256" key="16">
    <source>
        <dbReference type="SAM" id="Phobius"/>
    </source>
</evidence>
<keyword evidence="19" id="KW-1185">Reference proteome</keyword>
<evidence type="ECO:0000256" key="1">
    <source>
        <dbReference type="ARBA" id="ARBA00000900"/>
    </source>
</evidence>
<dbReference type="InterPro" id="IPR051653">
    <property type="entry name" value="E3_ligase_sorting_rcpt"/>
</dbReference>
<dbReference type="PROSITE" id="PS50089">
    <property type="entry name" value="ZF_RING_2"/>
    <property type="match status" value="1"/>
</dbReference>
<keyword evidence="6" id="KW-0479">Metal-binding</keyword>
<dbReference type="Proteomes" id="UP001652627">
    <property type="component" value="Chromosome 40"/>
</dbReference>
<evidence type="ECO:0000256" key="13">
    <source>
        <dbReference type="ARBA" id="ARBA00046288"/>
    </source>
</evidence>
<comment type="pathway">
    <text evidence="2">Protein modification; protein ubiquitination.</text>
</comment>
<name>A0ABM4G1R5_9AVES</name>
<dbReference type="PANTHER" id="PTHR47168:SF1">
    <property type="entry name" value="OS02G0798600 PROTEIN"/>
    <property type="match status" value="1"/>
</dbReference>
<feature type="compositionally biased region" description="Low complexity" evidence="15">
    <location>
        <begin position="284"/>
        <end position="297"/>
    </location>
</feature>
<dbReference type="SMART" id="SM00744">
    <property type="entry name" value="RINGv"/>
    <property type="match status" value="1"/>
</dbReference>
<feature type="chain" id="PRO_5045026208" description="RING-type E3 ubiquitin transferase" evidence="17">
    <location>
        <begin position="25"/>
        <end position="309"/>
    </location>
</feature>
<evidence type="ECO:0000313" key="21">
    <source>
        <dbReference type="RefSeq" id="XP_067171148.1"/>
    </source>
</evidence>
<dbReference type="GeneID" id="136995223"/>
<evidence type="ECO:0000256" key="8">
    <source>
        <dbReference type="ARBA" id="ARBA00022771"/>
    </source>
</evidence>
<dbReference type="InterPro" id="IPR044744">
    <property type="entry name" value="ZNRF4/RNF13/RNF167_PA"/>
</dbReference>
<accession>A0ABM4G1R5</accession>
<feature type="signal peptide" evidence="17">
    <location>
        <begin position="1"/>
        <end position="24"/>
    </location>
</feature>
<keyword evidence="10 16" id="KW-1133">Transmembrane helix</keyword>
<dbReference type="PANTHER" id="PTHR47168">
    <property type="entry name" value="RING ZINC FINGER DOMAIN SUPERFAMILY PROTEIN-RELATED"/>
    <property type="match status" value="1"/>
</dbReference>
<evidence type="ECO:0000256" key="14">
    <source>
        <dbReference type="PROSITE-ProRule" id="PRU00175"/>
    </source>
</evidence>
<dbReference type="InterPro" id="IPR013083">
    <property type="entry name" value="Znf_RING/FYVE/PHD"/>
</dbReference>
<dbReference type="CDD" id="cd16796">
    <property type="entry name" value="RING-H2_RNF13"/>
    <property type="match status" value="1"/>
</dbReference>
<protein>
    <recommendedName>
        <fullName evidence="3">RING-type E3 ubiquitin transferase</fullName>
        <ecNumber evidence="3">2.3.2.27</ecNumber>
    </recommendedName>
</protein>
<evidence type="ECO:0000256" key="7">
    <source>
        <dbReference type="ARBA" id="ARBA00022729"/>
    </source>
</evidence>
<keyword evidence="9" id="KW-0862">Zinc</keyword>
<gene>
    <name evidence="20 21" type="primary">LOC136995223</name>
</gene>
<evidence type="ECO:0000256" key="15">
    <source>
        <dbReference type="SAM" id="MobiDB-lite"/>
    </source>
</evidence>
<dbReference type="Pfam" id="PF13639">
    <property type="entry name" value="zf-RING_2"/>
    <property type="match status" value="1"/>
</dbReference>
<dbReference type="EC" id="2.3.2.27" evidence="3"/>
<comment type="catalytic activity">
    <reaction evidence="1">
        <text>S-ubiquitinyl-[E2 ubiquitin-conjugating enzyme]-L-cysteine + [acceptor protein]-L-lysine = [E2 ubiquitin-conjugating enzyme]-L-cysteine + N(6)-ubiquitinyl-[acceptor protein]-L-lysine.</text>
        <dbReference type="EC" id="2.3.2.27"/>
    </reaction>
</comment>
<keyword evidence="7 17" id="KW-0732">Signal</keyword>
<evidence type="ECO:0000256" key="2">
    <source>
        <dbReference type="ARBA" id="ARBA00004906"/>
    </source>
</evidence>
<dbReference type="Gene3D" id="3.30.40.10">
    <property type="entry name" value="Zinc/RING finger domain, C3HC4 (zinc finger)"/>
    <property type="match status" value="1"/>
</dbReference>
<keyword evidence="4" id="KW-0808">Transferase</keyword>
<dbReference type="CDD" id="cd02123">
    <property type="entry name" value="PA_C_RZF_like"/>
    <property type="match status" value="1"/>
</dbReference>
<dbReference type="InterPro" id="IPR003137">
    <property type="entry name" value="PA_domain"/>
</dbReference>
<evidence type="ECO:0000256" key="6">
    <source>
        <dbReference type="ARBA" id="ARBA00022723"/>
    </source>
</evidence>
<dbReference type="SUPFAM" id="SSF52025">
    <property type="entry name" value="PA domain"/>
    <property type="match status" value="1"/>
</dbReference>
<reference evidence="20 21" key="1">
    <citation type="submission" date="2025-05" db="UniProtKB">
        <authorList>
            <consortium name="RefSeq"/>
        </authorList>
    </citation>
    <scope>IDENTIFICATION</scope>
    <source>
        <tissue evidence="20 21">Blood</tissue>
    </source>
</reference>
<dbReference type="RefSeq" id="XP_067171148.1">
    <property type="nucleotide sequence ID" value="XM_067315047.1"/>
</dbReference>
<evidence type="ECO:0000256" key="5">
    <source>
        <dbReference type="ARBA" id="ARBA00022692"/>
    </source>
</evidence>
<dbReference type="RefSeq" id="XP_067171147.1">
    <property type="nucleotide sequence ID" value="XM_067315046.1"/>
</dbReference>
<keyword evidence="11 16" id="KW-0472">Membrane</keyword>
<evidence type="ECO:0000256" key="9">
    <source>
        <dbReference type="ARBA" id="ARBA00022833"/>
    </source>
</evidence>
<proteinExistence type="predicted"/>
<evidence type="ECO:0000256" key="11">
    <source>
        <dbReference type="ARBA" id="ARBA00023136"/>
    </source>
</evidence>
<organism evidence="19 20">
    <name type="scientific">Apteryx mantelli</name>
    <name type="common">North Island brown kiwi</name>
    <dbReference type="NCBI Taxonomy" id="2696672"/>
    <lineage>
        <taxon>Eukaryota</taxon>
        <taxon>Metazoa</taxon>
        <taxon>Chordata</taxon>
        <taxon>Craniata</taxon>
        <taxon>Vertebrata</taxon>
        <taxon>Euteleostomi</taxon>
        <taxon>Archelosauria</taxon>
        <taxon>Archosauria</taxon>
        <taxon>Dinosauria</taxon>
        <taxon>Saurischia</taxon>
        <taxon>Theropoda</taxon>
        <taxon>Coelurosauria</taxon>
        <taxon>Aves</taxon>
        <taxon>Palaeognathae</taxon>
        <taxon>Apterygiformes</taxon>
        <taxon>Apterygidae</taxon>
        <taxon>Apteryx</taxon>
    </lineage>
</organism>
<evidence type="ECO:0000256" key="12">
    <source>
        <dbReference type="ARBA" id="ARBA00023180"/>
    </source>
</evidence>
<evidence type="ECO:0000313" key="19">
    <source>
        <dbReference type="Proteomes" id="UP001652627"/>
    </source>
</evidence>
<dbReference type="SUPFAM" id="SSF57850">
    <property type="entry name" value="RING/U-box"/>
    <property type="match status" value="1"/>
</dbReference>
<evidence type="ECO:0000256" key="3">
    <source>
        <dbReference type="ARBA" id="ARBA00012483"/>
    </source>
</evidence>
<feature type="domain" description="RING-type" evidence="18">
    <location>
        <begin position="227"/>
        <end position="269"/>
    </location>
</feature>
<dbReference type="Pfam" id="PF02225">
    <property type="entry name" value="PA"/>
    <property type="match status" value="1"/>
</dbReference>
<evidence type="ECO:0000313" key="20">
    <source>
        <dbReference type="RefSeq" id="XP_067171147.1"/>
    </source>
</evidence>
<comment type="subcellular location">
    <subcellularLocation>
        <location evidence="13">Endomembrane system</location>
        <topology evidence="13">Single-pass type I membrane protein</topology>
    </subcellularLocation>
</comment>
<dbReference type="InterPro" id="IPR001841">
    <property type="entry name" value="Znf_RING"/>
</dbReference>
<feature type="region of interest" description="Disordered" evidence="15">
    <location>
        <begin position="275"/>
        <end position="309"/>
    </location>
</feature>
<keyword evidence="5 16" id="KW-0812">Transmembrane</keyword>
<dbReference type="InterPro" id="IPR011016">
    <property type="entry name" value="Znf_RING-CH"/>
</dbReference>
<dbReference type="Gene3D" id="3.50.30.30">
    <property type="match status" value="1"/>
</dbReference>
<dbReference type="SMART" id="SM00184">
    <property type="entry name" value="RING"/>
    <property type="match status" value="1"/>
</dbReference>
<feature type="transmembrane region" description="Helical" evidence="16">
    <location>
        <begin position="167"/>
        <end position="194"/>
    </location>
</feature>
<keyword evidence="8 14" id="KW-0863">Zinc-finger</keyword>